<feature type="domain" description="Response regulatory" evidence="3">
    <location>
        <begin position="3"/>
        <end position="119"/>
    </location>
</feature>
<dbReference type="Gene3D" id="3.40.50.2300">
    <property type="match status" value="1"/>
</dbReference>
<organism evidence="4 5">
    <name type="scientific">candidate division WWE3 bacterium CG10_big_fil_rev_8_21_14_0_10_32_10</name>
    <dbReference type="NCBI Taxonomy" id="1975090"/>
    <lineage>
        <taxon>Bacteria</taxon>
        <taxon>Katanobacteria</taxon>
    </lineage>
</organism>
<dbReference type="AlphaFoldDB" id="A0A2H0RBL3"/>
<dbReference type="Pfam" id="PF00072">
    <property type="entry name" value="Response_reg"/>
    <property type="match status" value="1"/>
</dbReference>
<dbReference type="EMBL" id="PCXU01000002">
    <property type="protein sequence ID" value="PIR43919.1"/>
    <property type="molecule type" value="Genomic_DNA"/>
</dbReference>
<evidence type="ECO:0000259" key="3">
    <source>
        <dbReference type="PROSITE" id="PS50110"/>
    </source>
</evidence>
<evidence type="ECO:0000313" key="5">
    <source>
        <dbReference type="Proteomes" id="UP000230214"/>
    </source>
</evidence>
<evidence type="ECO:0000313" key="4">
    <source>
        <dbReference type="EMBL" id="PIR43919.1"/>
    </source>
</evidence>
<dbReference type="PANTHER" id="PTHR44591:SF3">
    <property type="entry name" value="RESPONSE REGULATORY DOMAIN-CONTAINING PROTEIN"/>
    <property type="match status" value="1"/>
</dbReference>
<dbReference type="PANTHER" id="PTHR44591">
    <property type="entry name" value="STRESS RESPONSE REGULATOR PROTEIN 1"/>
    <property type="match status" value="1"/>
</dbReference>
<dbReference type="Proteomes" id="UP000230214">
    <property type="component" value="Unassembled WGS sequence"/>
</dbReference>
<dbReference type="PROSITE" id="PS50110">
    <property type="entry name" value="RESPONSE_REGULATORY"/>
    <property type="match status" value="1"/>
</dbReference>
<reference evidence="4 5" key="1">
    <citation type="submission" date="2017-09" db="EMBL/GenBank/DDBJ databases">
        <title>Depth-based differentiation of microbial function through sediment-hosted aquifers and enrichment of novel symbionts in the deep terrestrial subsurface.</title>
        <authorList>
            <person name="Probst A.J."/>
            <person name="Ladd B."/>
            <person name="Jarett J.K."/>
            <person name="Geller-Mcgrath D.E."/>
            <person name="Sieber C.M."/>
            <person name="Emerson J.B."/>
            <person name="Anantharaman K."/>
            <person name="Thomas B.C."/>
            <person name="Malmstrom R."/>
            <person name="Stieglmeier M."/>
            <person name="Klingl A."/>
            <person name="Woyke T."/>
            <person name="Ryan C.M."/>
            <person name="Banfield J.F."/>
        </authorList>
    </citation>
    <scope>NUCLEOTIDE SEQUENCE [LARGE SCALE GENOMIC DNA]</scope>
    <source>
        <strain evidence="4">CG10_big_fil_rev_8_21_14_0_10_32_10</strain>
    </source>
</reference>
<dbReference type="SMART" id="SM00448">
    <property type="entry name" value="REC"/>
    <property type="match status" value="1"/>
</dbReference>
<dbReference type="InterPro" id="IPR050595">
    <property type="entry name" value="Bact_response_regulator"/>
</dbReference>
<sequence length="124" mass="14829">MKHILLIEDDYSISYVYKEKLEKNPDYHVEILKKEQDIQDKLMHEKFNLIIVDILFPHTDGLEMLRLIKRHINRSTPVIILSDSNRLVVEEELKEFEFEDFIQKDDDPTDDEIVEKVDTLISTQ</sequence>
<dbReference type="CDD" id="cd00156">
    <property type="entry name" value="REC"/>
    <property type="match status" value="1"/>
</dbReference>
<keyword evidence="1 2" id="KW-0597">Phosphoprotein</keyword>
<name>A0A2H0RBL3_UNCKA</name>
<dbReference type="SUPFAM" id="SSF52172">
    <property type="entry name" value="CheY-like"/>
    <property type="match status" value="1"/>
</dbReference>
<dbReference type="InterPro" id="IPR011006">
    <property type="entry name" value="CheY-like_superfamily"/>
</dbReference>
<gene>
    <name evidence="4" type="ORF">COV24_00120</name>
</gene>
<accession>A0A2H0RBL3</accession>
<dbReference type="GO" id="GO:0000160">
    <property type="term" value="P:phosphorelay signal transduction system"/>
    <property type="evidence" value="ECO:0007669"/>
    <property type="project" value="InterPro"/>
</dbReference>
<proteinExistence type="predicted"/>
<feature type="modified residue" description="4-aspartylphosphate" evidence="2">
    <location>
        <position position="53"/>
    </location>
</feature>
<evidence type="ECO:0000256" key="1">
    <source>
        <dbReference type="ARBA" id="ARBA00022553"/>
    </source>
</evidence>
<comment type="caution">
    <text evidence="4">The sequence shown here is derived from an EMBL/GenBank/DDBJ whole genome shotgun (WGS) entry which is preliminary data.</text>
</comment>
<protein>
    <recommendedName>
        <fullName evidence="3">Response regulatory domain-containing protein</fullName>
    </recommendedName>
</protein>
<evidence type="ECO:0000256" key="2">
    <source>
        <dbReference type="PROSITE-ProRule" id="PRU00169"/>
    </source>
</evidence>
<dbReference type="InterPro" id="IPR001789">
    <property type="entry name" value="Sig_transdc_resp-reg_receiver"/>
</dbReference>